<dbReference type="AlphaFoldDB" id="A0A323V2I2"/>
<dbReference type="Pfam" id="PF13682">
    <property type="entry name" value="CZB"/>
    <property type="match status" value="1"/>
</dbReference>
<gene>
    <name evidence="2" type="ORF">DNK49_04075</name>
</gene>
<dbReference type="OrthoDB" id="8613985at2"/>
<proteinExistence type="predicted"/>
<accession>A0A323V2I2</accession>
<reference evidence="2 3" key="1">
    <citation type="submission" date="2018-06" db="EMBL/GenBank/DDBJ databases">
        <title>Azoarcus communis strain SWub3 genome.</title>
        <authorList>
            <person name="Zorraquino Salvo V."/>
            <person name="Toubiana D."/>
            <person name="Blumwald E."/>
        </authorList>
    </citation>
    <scope>NUCLEOTIDE SEQUENCE [LARGE SCALE GENOMIC DNA]</scope>
    <source>
        <strain evidence="2 3">SWub3</strain>
    </source>
</reference>
<dbReference type="Gene3D" id="1.20.120.30">
    <property type="entry name" value="Aspartate receptor, ligand-binding domain"/>
    <property type="match status" value="1"/>
</dbReference>
<feature type="domain" description="Chemoreceptor zinc-binding" evidence="1">
    <location>
        <begin position="14"/>
        <end position="82"/>
    </location>
</feature>
<organism evidence="2 3">
    <name type="scientific">Parazoarcus communis SWub3 = DSM 12120</name>
    <dbReference type="NCBI Taxonomy" id="1121029"/>
    <lineage>
        <taxon>Bacteria</taxon>
        <taxon>Pseudomonadati</taxon>
        <taxon>Pseudomonadota</taxon>
        <taxon>Betaproteobacteria</taxon>
        <taxon>Rhodocyclales</taxon>
        <taxon>Zoogloeaceae</taxon>
        <taxon>Parazoarcus</taxon>
    </lineage>
</organism>
<dbReference type="RefSeq" id="WP_110523062.1">
    <property type="nucleotide sequence ID" value="NZ_QKOE01000002.1"/>
</dbReference>
<evidence type="ECO:0000313" key="3">
    <source>
        <dbReference type="Proteomes" id="UP000248259"/>
    </source>
</evidence>
<dbReference type="EMBL" id="QKOE01000002">
    <property type="protein sequence ID" value="PZA17716.1"/>
    <property type="molecule type" value="Genomic_DNA"/>
</dbReference>
<name>A0A323V2I2_9RHOO</name>
<keyword evidence="3" id="KW-1185">Reference proteome</keyword>
<comment type="caution">
    <text evidence="2">The sequence shown here is derived from an EMBL/GenBank/DDBJ whole genome shotgun (WGS) entry which is preliminary data.</text>
</comment>
<sequence length="126" mass="13855">MAQGAFFLQRLNDHIRYLNNIEATLAGRGDFTGCPHTACKLGSWMHGTGMQEVATCGDDATNIFKQLFGPHEAFHEASHRALALKEKGDLEGAEQAVTEMHRLSFQLVNLLIELDKAGTQSSRSPK</sequence>
<evidence type="ECO:0000313" key="2">
    <source>
        <dbReference type="EMBL" id="PZA17716.1"/>
    </source>
</evidence>
<protein>
    <recommendedName>
        <fullName evidence="1">Chemoreceptor zinc-binding domain-containing protein</fullName>
    </recommendedName>
</protein>
<evidence type="ECO:0000259" key="1">
    <source>
        <dbReference type="Pfam" id="PF13682"/>
    </source>
</evidence>
<dbReference type="InterPro" id="IPR025991">
    <property type="entry name" value="Chemoreceptor_zinc-bind_dom"/>
</dbReference>
<dbReference type="Proteomes" id="UP000248259">
    <property type="component" value="Unassembled WGS sequence"/>
</dbReference>